<feature type="region of interest" description="Disordered" evidence="1">
    <location>
        <begin position="60"/>
        <end position="117"/>
    </location>
</feature>
<feature type="region of interest" description="Disordered" evidence="1">
    <location>
        <begin position="267"/>
        <end position="341"/>
    </location>
</feature>
<feature type="compositionally biased region" description="Basic and acidic residues" evidence="1">
    <location>
        <begin position="294"/>
        <end position="306"/>
    </location>
</feature>
<dbReference type="Proteomes" id="UP000789595">
    <property type="component" value="Unassembled WGS sequence"/>
</dbReference>
<feature type="compositionally biased region" description="Pro residues" evidence="1">
    <location>
        <begin position="279"/>
        <end position="292"/>
    </location>
</feature>
<organism evidence="2 3">
    <name type="scientific">Pelagomonas calceolata</name>
    <dbReference type="NCBI Taxonomy" id="35677"/>
    <lineage>
        <taxon>Eukaryota</taxon>
        <taxon>Sar</taxon>
        <taxon>Stramenopiles</taxon>
        <taxon>Ochrophyta</taxon>
        <taxon>Pelagophyceae</taxon>
        <taxon>Pelagomonadales</taxon>
        <taxon>Pelagomonadaceae</taxon>
        <taxon>Pelagomonas</taxon>
    </lineage>
</organism>
<feature type="region of interest" description="Disordered" evidence="1">
    <location>
        <begin position="191"/>
        <end position="229"/>
    </location>
</feature>
<accession>A0A8J2WX32</accession>
<evidence type="ECO:0000256" key="1">
    <source>
        <dbReference type="SAM" id="MobiDB-lite"/>
    </source>
</evidence>
<reference evidence="2" key="1">
    <citation type="submission" date="2021-11" db="EMBL/GenBank/DDBJ databases">
        <authorList>
            <consortium name="Genoscope - CEA"/>
            <person name="William W."/>
        </authorList>
    </citation>
    <scope>NUCLEOTIDE SEQUENCE</scope>
</reference>
<gene>
    <name evidence="2" type="ORF">PECAL_2P24450</name>
</gene>
<comment type="caution">
    <text evidence="2">The sequence shown here is derived from an EMBL/GenBank/DDBJ whole genome shotgun (WGS) entry which is preliminary data.</text>
</comment>
<dbReference type="AlphaFoldDB" id="A0A8J2WX32"/>
<dbReference type="EMBL" id="CAKKNE010000002">
    <property type="protein sequence ID" value="CAH0369325.1"/>
    <property type="molecule type" value="Genomic_DNA"/>
</dbReference>
<evidence type="ECO:0000313" key="3">
    <source>
        <dbReference type="Proteomes" id="UP000789595"/>
    </source>
</evidence>
<evidence type="ECO:0000313" key="2">
    <source>
        <dbReference type="EMBL" id="CAH0369325.1"/>
    </source>
</evidence>
<proteinExistence type="predicted"/>
<feature type="compositionally biased region" description="Basic residues" evidence="1">
    <location>
        <begin position="307"/>
        <end position="316"/>
    </location>
</feature>
<sequence length="341" mass="38528">MAGDNTIGWQDKKDYRAKLTIARAAVKQVQRQEVKDVLREKDAARQRARAIKLGQAVNGRPRWVKPTQVKKSKGDAANAEDARARAELRRALEALDDEKPATQPVKKDQRPAWSVRAPERISADEMARRACLAAREHLVEVEAKAKVEWIDPRPKDTGPRWVPPTKVIQLRGDAALAADAKARADHRRALEAAAASTRRPRIERYEPYPEVEPVPPQKSPWRKTGPGKQLRCDMISGSYRREAEHNQRLAAAEEAARQRICGELAFATGNPPLACARRPAPPPKWRPPPAPAKPVEKARPSWERSPPRRVRPHMSWRPRSAPSKRNAARPRRPKWSPYSEL</sequence>
<keyword evidence="3" id="KW-1185">Reference proteome</keyword>
<name>A0A8J2WX32_9STRA</name>
<protein>
    <submittedName>
        <fullName evidence="2">Uncharacterized protein</fullName>
    </submittedName>
</protein>
<feature type="compositionally biased region" description="Basic and acidic residues" evidence="1">
    <location>
        <begin position="80"/>
        <end position="110"/>
    </location>
</feature>